<organism evidence="2 3">
    <name type="scientific">Stieleria bergensis</name>
    <dbReference type="NCBI Taxonomy" id="2528025"/>
    <lineage>
        <taxon>Bacteria</taxon>
        <taxon>Pseudomonadati</taxon>
        <taxon>Planctomycetota</taxon>
        <taxon>Planctomycetia</taxon>
        <taxon>Pirellulales</taxon>
        <taxon>Pirellulaceae</taxon>
        <taxon>Stieleria</taxon>
    </lineage>
</organism>
<name>A0A517T2E6_9BACT</name>
<evidence type="ECO:0000256" key="1">
    <source>
        <dbReference type="SAM" id="Phobius"/>
    </source>
</evidence>
<sequence length="229" mass="25263">MSDMIRQTDRYLDDELSDEELAELFQWVGENTANADQFARQTMIDQHTSELLCGGDFLSTTRRSNTNQQASPIQANPWRAHLRPPRRIAWVAAFATTALLLIALFPLRDAPKPTRPADAIAEITYASNAFVADRVCSVGDFIGRGLLGNPLGNYSKMPRGIEPLRTSDTANNGRDVVILSEDRRTLSLDLSAGSAVDQIRVILDASPKQSRIDCSVRQRPAGCERCFAG</sequence>
<feature type="transmembrane region" description="Helical" evidence="1">
    <location>
        <begin position="88"/>
        <end position="107"/>
    </location>
</feature>
<dbReference type="EMBL" id="CP036272">
    <property type="protein sequence ID" value="QDT62550.1"/>
    <property type="molecule type" value="Genomic_DNA"/>
</dbReference>
<protein>
    <submittedName>
        <fullName evidence="2">Uncharacterized protein</fullName>
    </submittedName>
</protein>
<evidence type="ECO:0000313" key="2">
    <source>
        <dbReference type="EMBL" id="QDT62550.1"/>
    </source>
</evidence>
<keyword evidence="3" id="KW-1185">Reference proteome</keyword>
<evidence type="ECO:0000313" key="3">
    <source>
        <dbReference type="Proteomes" id="UP000315003"/>
    </source>
</evidence>
<proteinExistence type="predicted"/>
<keyword evidence="1" id="KW-0472">Membrane</keyword>
<dbReference type="Proteomes" id="UP000315003">
    <property type="component" value="Chromosome"/>
</dbReference>
<gene>
    <name evidence="2" type="ORF">SV7mr_50980</name>
</gene>
<dbReference type="RefSeq" id="WP_145277378.1">
    <property type="nucleotide sequence ID" value="NZ_CP036272.1"/>
</dbReference>
<dbReference type="AlphaFoldDB" id="A0A517T2E6"/>
<keyword evidence="1" id="KW-0812">Transmembrane</keyword>
<accession>A0A517T2E6</accession>
<keyword evidence="1" id="KW-1133">Transmembrane helix</keyword>
<reference evidence="2 3" key="1">
    <citation type="submission" date="2019-02" db="EMBL/GenBank/DDBJ databases">
        <title>Deep-cultivation of Planctomycetes and their phenomic and genomic characterization uncovers novel biology.</title>
        <authorList>
            <person name="Wiegand S."/>
            <person name="Jogler M."/>
            <person name="Boedeker C."/>
            <person name="Pinto D."/>
            <person name="Vollmers J."/>
            <person name="Rivas-Marin E."/>
            <person name="Kohn T."/>
            <person name="Peeters S.H."/>
            <person name="Heuer A."/>
            <person name="Rast P."/>
            <person name="Oberbeckmann S."/>
            <person name="Bunk B."/>
            <person name="Jeske O."/>
            <person name="Meyerdierks A."/>
            <person name="Storesund J.E."/>
            <person name="Kallscheuer N."/>
            <person name="Luecker S."/>
            <person name="Lage O.M."/>
            <person name="Pohl T."/>
            <person name="Merkel B.J."/>
            <person name="Hornburger P."/>
            <person name="Mueller R.-W."/>
            <person name="Bruemmer F."/>
            <person name="Labrenz M."/>
            <person name="Spormann A.M."/>
            <person name="Op den Camp H."/>
            <person name="Overmann J."/>
            <person name="Amann R."/>
            <person name="Jetten M.S.M."/>
            <person name="Mascher T."/>
            <person name="Medema M.H."/>
            <person name="Devos D.P."/>
            <person name="Kaster A.-K."/>
            <person name="Ovreas L."/>
            <person name="Rohde M."/>
            <person name="Galperin M.Y."/>
            <person name="Jogler C."/>
        </authorList>
    </citation>
    <scope>NUCLEOTIDE SEQUENCE [LARGE SCALE GENOMIC DNA]</scope>
    <source>
        <strain evidence="2 3">SV_7m_r</strain>
    </source>
</reference>